<keyword evidence="2 6" id="KW-1003">Cell membrane</keyword>
<dbReference type="Proteomes" id="UP001185012">
    <property type="component" value="Unassembled WGS sequence"/>
</dbReference>
<reference evidence="8 9" key="1">
    <citation type="submission" date="2023-07" db="EMBL/GenBank/DDBJ databases">
        <title>Genomic Encyclopedia of Type Strains, Phase IV (KMG-IV): sequencing the most valuable type-strain genomes for metagenomic binning, comparative biology and taxonomic classification.</title>
        <authorList>
            <person name="Goeker M."/>
        </authorList>
    </citation>
    <scope>NUCLEOTIDE SEQUENCE [LARGE SCALE GENOMIC DNA]</scope>
    <source>
        <strain evidence="8 9">DSM 45903</strain>
    </source>
</reference>
<proteinExistence type="inferred from homology"/>
<feature type="transmembrane region" description="Helical" evidence="6">
    <location>
        <begin position="49"/>
        <end position="70"/>
    </location>
</feature>
<feature type="transmembrane region" description="Helical" evidence="6">
    <location>
        <begin position="131"/>
        <end position="149"/>
    </location>
</feature>
<evidence type="ECO:0000256" key="2">
    <source>
        <dbReference type="ARBA" id="ARBA00022475"/>
    </source>
</evidence>
<dbReference type="PANTHER" id="PTHR12677:SF59">
    <property type="entry name" value="GOLGI APPARATUS MEMBRANE PROTEIN TVP38-RELATED"/>
    <property type="match status" value="1"/>
</dbReference>
<comment type="caution">
    <text evidence="6">Lacks conserved residue(s) required for the propagation of feature annotation.</text>
</comment>
<evidence type="ECO:0000313" key="8">
    <source>
        <dbReference type="EMBL" id="MDR6224836.1"/>
    </source>
</evidence>
<name>A0ABU1IJ80_9BACL</name>
<keyword evidence="5 6" id="KW-0472">Membrane</keyword>
<dbReference type="InterPro" id="IPR015414">
    <property type="entry name" value="TMEM64"/>
</dbReference>
<feature type="domain" description="VTT" evidence="7">
    <location>
        <begin position="33"/>
        <end position="151"/>
    </location>
</feature>
<comment type="caution">
    <text evidence="8">The sequence shown here is derived from an EMBL/GenBank/DDBJ whole genome shotgun (WGS) entry which is preliminary data.</text>
</comment>
<dbReference type="RefSeq" id="WP_309862687.1">
    <property type="nucleotide sequence ID" value="NZ_JAVDQG010000002.1"/>
</dbReference>
<keyword evidence="9" id="KW-1185">Reference proteome</keyword>
<sequence length="188" mass="21892">MTESFIQWLEEWGVWAAPASIAVNAGVNVIGFIPSVFVTGANVWIWGPFWGFWLSWAGEVLGAAIAFFLFRKGIRRWQRRRNKPDWRWIRNLNRWPPGRQFASILLARIAPMVPSGAVNLLGAFTRIRFELFLLATMIGKIPSIALEVLVSYDVMHFQENAFRLVTILTMLLLGWWIWRSWNRQRESE</sequence>
<evidence type="ECO:0000256" key="5">
    <source>
        <dbReference type="ARBA" id="ARBA00023136"/>
    </source>
</evidence>
<dbReference type="PANTHER" id="PTHR12677">
    <property type="entry name" value="GOLGI APPARATUS MEMBRANE PROTEIN TVP38-RELATED"/>
    <property type="match status" value="1"/>
</dbReference>
<evidence type="ECO:0000256" key="4">
    <source>
        <dbReference type="ARBA" id="ARBA00022989"/>
    </source>
</evidence>
<feature type="transmembrane region" description="Helical" evidence="6">
    <location>
        <begin position="12"/>
        <end position="37"/>
    </location>
</feature>
<gene>
    <name evidence="8" type="ORF">JOE21_000827</name>
</gene>
<evidence type="ECO:0000259" key="7">
    <source>
        <dbReference type="Pfam" id="PF09335"/>
    </source>
</evidence>
<keyword evidence="3 6" id="KW-0812">Transmembrane</keyword>
<dbReference type="Pfam" id="PF09335">
    <property type="entry name" value="VTT_dom"/>
    <property type="match status" value="1"/>
</dbReference>
<comment type="subcellular location">
    <subcellularLocation>
        <location evidence="1 6">Cell membrane</location>
        <topology evidence="1 6">Multi-pass membrane protein</topology>
    </subcellularLocation>
</comment>
<feature type="transmembrane region" description="Helical" evidence="6">
    <location>
        <begin position="161"/>
        <end position="178"/>
    </location>
</feature>
<accession>A0ABU1IJ80</accession>
<organism evidence="8 9">
    <name type="scientific">Desmospora profundinema</name>
    <dbReference type="NCBI Taxonomy" id="1571184"/>
    <lineage>
        <taxon>Bacteria</taxon>
        <taxon>Bacillati</taxon>
        <taxon>Bacillota</taxon>
        <taxon>Bacilli</taxon>
        <taxon>Bacillales</taxon>
        <taxon>Thermoactinomycetaceae</taxon>
        <taxon>Desmospora</taxon>
    </lineage>
</organism>
<protein>
    <recommendedName>
        <fullName evidence="6">TVP38/TMEM64 family membrane protein</fullName>
    </recommendedName>
</protein>
<comment type="similarity">
    <text evidence="6">Belongs to the TVP38/TMEM64 family.</text>
</comment>
<keyword evidence="4 6" id="KW-1133">Transmembrane helix</keyword>
<evidence type="ECO:0000256" key="6">
    <source>
        <dbReference type="RuleBase" id="RU366058"/>
    </source>
</evidence>
<dbReference type="EMBL" id="JAVDQG010000002">
    <property type="protein sequence ID" value="MDR6224836.1"/>
    <property type="molecule type" value="Genomic_DNA"/>
</dbReference>
<dbReference type="InterPro" id="IPR032816">
    <property type="entry name" value="VTT_dom"/>
</dbReference>
<evidence type="ECO:0000256" key="1">
    <source>
        <dbReference type="ARBA" id="ARBA00004651"/>
    </source>
</evidence>
<evidence type="ECO:0000256" key="3">
    <source>
        <dbReference type="ARBA" id="ARBA00022692"/>
    </source>
</evidence>
<evidence type="ECO:0000313" key="9">
    <source>
        <dbReference type="Proteomes" id="UP001185012"/>
    </source>
</evidence>